<feature type="region of interest" description="Disordered" evidence="6">
    <location>
        <begin position="569"/>
        <end position="674"/>
    </location>
</feature>
<dbReference type="Pfam" id="PF21010">
    <property type="entry name" value="HA2_C"/>
    <property type="match status" value="1"/>
</dbReference>
<dbReference type="NCBIfam" id="TIGR01967">
    <property type="entry name" value="DEAH_box_HrpA"/>
    <property type="match status" value="1"/>
</dbReference>
<evidence type="ECO:0000313" key="10">
    <source>
        <dbReference type="Proteomes" id="UP000481339"/>
    </source>
</evidence>
<name>A0A7C8BTD1_9MICO</name>
<dbReference type="GO" id="GO:0003723">
    <property type="term" value="F:RNA binding"/>
    <property type="evidence" value="ECO:0007669"/>
    <property type="project" value="TreeGrafter"/>
</dbReference>
<dbReference type="InterPro" id="IPR001650">
    <property type="entry name" value="Helicase_C-like"/>
</dbReference>
<evidence type="ECO:0000313" key="9">
    <source>
        <dbReference type="EMBL" id="KAB1631248.1"/>
    </source>
</evidence>
<comment type="caution">
    <text evidence="9">The sequence shown here is derived from an EMBL/GenBank/DDBJ whole genome shotgun (WGS) entry which is preliminary data.</text>
</comment>
<feature type="domain" description="Helicase ATP-binding" evidence="7">
    <location>
        <begin position="22"/>
        <end position="199"/>
    </location>
</feature>
<dbReference type="PROSITE" id="PS51192">
    <property type="entry name" value="HELICASE_ATP_BIND_1"/>
    <property type="match status" value="1"/>
</dbReference>
<reference evidence="9 10" key="1">
    <citation type="submission" date="2019-09" db="EMBL/GenBank/DDBJ databases">
        <title>Phylogeny of genus Pseudoclavibacter and closely related genus.</title>
        <authorList>
            <person name="Li Y."/>
        </authorList>
    </citation>
    <scope>NUCLEOTIDE SEQUENCE [LARGE SCALE GENOMIC DNA]</scope>
    <source>
        <strain evidence="9 10">JCM 16921</strain>
    </source>
</reference>
<proteinExistence type="predicted"/>
<evidence type="ECO:0000256" key="1">
    <source>
        <dbReference type="ARBA" id="ARBA00022741"/>
    </source>
</evidence>
<evidence type="ECO:0000256" key="5">
    <source>
        <dbReference type="SAM" id="Coils"/>
    </source>
</evidence>
<dbReference type="Pfam" id="PF11898">
    <property type="entry name" value="DUF3418"/>
    <property type="match status" value="1"/>
</dbReference>
<dbReference type="RefSeq" id="WP_158036833.1">
    <property type="nucleotide sequence ID" value="NZ_BAAAZV010000001.1"/>
</dbReference>
<dbReference type="GO" id="GO:0003724">
    <property type="term" value="F:RNA helicase activity"/>
    <property type="evidence" value="ECO:0007669"/>
    <property type="project" value="UniProtKB-EC"/>
</dbReference>
<feature type="compositionally biased region" description="Basic and acidic residues" evidence="6">
    <location>
        <begin position="569"/>
        <end position="592"/>
    </location>
</feature>
<dbReference type="InterPro" id="IPR011709">
    <property type="entry name" value="DEAD-box_helicase_OB_fold"/>
</dbReference>
<dbReference type="InterPro" id="IPR011545">
    <property type="entry name" value="DEAD/DEAH_box_helicase_dom"/>
</dbReference>
<dbReference type="Pfam" id="PF00271">
    <property type="entry name" value="Helicase_C"/>
    <property type="match status" value="1"/>
</dbReference>
<dbReference type="SMART" id="SM00847">
    <property type="entry name" value="HA2"/>
    <property type="match status" value="1"/>
</dbReference>
<accession>A0A7C8BTD1</accession>
<dbReference type="Gene3D" id="1.20.120.1080">
    <property type="match status" value="1"/>
</dbReference>
<organism evidence="9 10">
    <name type="scientific">Pseudoclavibacter caeni</name>
    <dbReference type="NCBI Taxonomy" id="908846"/>
    <lineage>
        <taxon>Bacteria</taxon>
        <taxon>Bacillati</taxon>
        <taxon>Actinomycetota</taxon>
        <taxon>Actinomycetes</taxon>
        <taxon>Micrococcales</taxon>
        <taxon>Microbacteriaceae</taxon>
        <taxon>Pseudoclavibacter</taxon>
    </lineage>
</organism>
<dbReference type="PANTHER" id="PTHR18934:SF99">
    <property type="entry name" value="ATP-DEPENDENT RNA HELICASE DHX37-RELATED"/>
    <property type="match status" value="1"/>
</dbReference>
<dbReference type="CDD" id="cd18791">
    <property type="entry name" value="SF2_C_RHA"/>
    <property type="match status" value="1"/>
</dbReference>
<dbReference type="PROSITE" id="PS51194">
    <property type="entry name" value="HELICASE_CTER"/>
    <property type="match status" value="1"/>
</dbReference>
<feature type="compositionally biased region" description="Low complexity" evidence="6">
    <location>
        <begin position="594"/>
        <end position="611"/>
    </location>
</feature>
<dbReference type="InterPro" id="IPR014001">
    <property type="entry name" value="Helicase_ATP-bd"/>
</dbReference>
<keyword evidence="5" id="KW-0175">Coiled coil</keyword>
<feature type="coiled-coil region" evidence="5">
    <location>
        <begin position="817"/>
        <end position="844"/>
    </location>
</feature>
<evidence type="ECO:0000259" key="8">
    <source>
        <dbReference type="PROSITE" id="PS51194"/>
    </source>
</evidence>
<feature type="compositionally biased region" description="Gly residues" evidence="6">
    <location>
        <begin position="648"/>
        <end position="659"/>
    </location>
</feature>
<dbReference type="SMART" id="SM00487">
    <property type="entry name" value="DEXDc"/>
    <property type="match status" value="1"/>
</dbReference>
<evidence type="ECO:0000256" key="4">
    <source>
        <dbReference type="ARBA" id="ARBA00022840"/>
    </source>
</evidence>
<evidence type="ECO:0000256" key="2">
    <source>
        <dbReference type="ARBA" id="ARBA00022801"/>
    </source>
</evidence>
<dbReference type="InterPro" id="IPR024590">
    <property type="entry name" value="HrpA_C"/>
</dbReference>
<evidence type="ECO:0000259" key="7">
    <source>
        <dbReference type="PROSITE" id="PS51192"/>
    </source>
</evidence>
<dbReference type="SUPFAM" id="SSF52540">
    <property type="entry name" value="P-loop containing nucleoside triphosphate hydrolases"/>
    <property type="match status" value="1"/>
</dbReference>
<keyword evidence="10" id="KW-1185">Reference proteome</keyword>
<protein>
    <submittedName>
        <fullName evidence="9">ATP-dependent RNA helicase HrpA</fullName>
        <ecNumber evidence="9">3.6.4.13</ecNumber>
    </submittedName>
</protein>
<feature type="compositionally biased region" description="Basic and acidic residues" evidence="6">
    <location>
        <begin position="628"/>
        <end position="646"/>
    </location>
</feature>
<keyword evidence="2 9" id="KW-0378">Hydrolase</keyword>
<evidence type="ECO:0000256" key="3">
    <source>
        <dbReference type="ARBA" id="ARBA00022806"/>
    </source>
</evidence>
<dbReference type="SMART" id="SM00382">
    <property type="entry name" value="AAA"/>
    <property type="match status" value="1"/>
</dbReference>
<keyword evidence="4" id="KW-0067">ATP-binding</keyword>
<feature type="domain" description="Helicase C-terminal" evidence="8">
    <location>
        <begin position="218"/>
        <end position="391"/>
    </location>
</feature>
<dbReference type="SMART" id="SM00490">
    <property type="entry name" value="HELICc"/>
    <property type="match status" value="1"/>
</dbReference>
<dbReference type="EMBL" id="WBKA01000008">
    <property type="protein sequence ID" value="KAB1631248.1"/>
    <property type="molecule type" value="Genomic_DNA"/>
</dbReference>
<gene>
    <name evidence="9" type="primary">hrpA</name>
    <name evidence="9" type="ORF">F8O02_08575</name>
</gene>
<dbReference type="OrthoDB" id="9805617at2"/>
<dbReference type="InterPro" id="IPR003593">
    <property type="entry name" value="AAA+_ATPase"/>
</dbReference>
<keyword evidence="1" id="KW-0547">Nucleotide-binding</keyword>
<dbReference type="GO" id="GO:0005524">
    <property type="term" value="F:ATP binding"/>
    <property type="evidence" value="ECO:0007669"/>
    <property type="project" value="UniProtKB-KW"/>
</dbReference>
<sequence>MSEPILTYPPQLPVSARHDEIIAALEANQVVIIAGETGSGKTTQIPKMCLELGRGGEVERVGRDGRRHRRRRMIGHTQPRRIAARTIAERLAAETGTELGDVIGWQVRFTDHTGPDTRVKVMTDGILLAEIRRDRRLLKYDTIIIDEAHERSLNIDFLLGYLKRLLPERPDLKLVITSATIDVERFSRHFDDAPVIEVSGRTYPVEIRWRPPERDESTLEALLRATDELMLEPDGDVLVFLPTEADIRETTRALEGRHRFTEVLPLFGRLSAAEQHRVFEPGRAAGVRRRFVLATNVAETSLTVPGIRYVIDTGTARISRYSTRSRVQRLPIEPISQASANQRAGRCGRVADGVCIRLYAEDDFAGRPEYTDPEILRTNLASVILQMALLRVGAIDDFPFIQPPEARAIASGMDTLVELGAILPERRHGGGRGHAGQGRGAGRVGVRLTDIGRRIARVPIDPRLARMILAAEDEGVAHEVTVIVAALTVQDPRERPRDRRQAADEMHARFADPTSDFLGLLRLWEHLEQQRAELSSSAFRRMCRREFLNHQRVREWVDLVHQLERLRREGEHRGGRNGHGDQDGHGRRRDGGEPSPANAAGGTAAAPAVAALRERPATAEAGRGQAGDGEHDGDGRRSHDGRDRSGGRGRGGRGSGGRGRGAHDPAAKAAGARQDAIHRSLMAGLLSQLGVRDDAHGDYLGSRGTRFRVFPGSALFKRPPAEIMTAELVETGRLWARVNARVDLAWAEALAGDLAKHSFAEPRWSARREQVVATERVTLYGVPIVAGRLADYARVDPAATREIFIRSALVEGDWHTRHTFFAENQRLRERVEELENRSRRRDIAVDDETLFAFYDRRIPEHVTSGRAFDRWWRDERRKHPDLLTLRLADVADPDAAAVDEADYPSVWRQGDLTLSVSYRFDPGSDTDGVNVDVPLPLLARLRPDGFDWLVPGLREDLAVALIRTLPKPVRRHVVPAADWARRALATLPARPDGRLFTTALGDALRRLTGMPIPADAWDGSRVPAHLRVTFRVLDDRGRALSESTDLAALQREHRVTARAAVARHSTAAERTGIVAWDDALGTLPVATEQRLDGNVVRGWPALVDETKSVALRTLATPAEALVAHWRGVRRLVALTVPLPTEYVLGHLTAPEKLTLAASPYPSPRAVVEDAALAIIDDELARLVTGAETTDAPAGDAADPADAAPAADRVRAVRLAGRLPRDRDAFVALADRVNARMADGLFEATGAVARVLGARRDCERALKKTTSLALLGAVTDVREHLDELVHDGFVRVDGLARLPHVRRYLDGLALRLRKLERAPGRDNAWRAQAEQARALYREAGGTLPGADWWLALVDDRARVLDEARWMLEELQVGLWAQELGTAAPASLTRLRRLLAG</sequence>
<dbReference type="InterPro" id="IPR027417">
    <property type="entry name" value="P-loop_NTPase"/>
</dbReference>
<keyword evidence="3 9" id="KW-0347">Helicase</keyword>
<dbReference type="Pfam" id="PF07717">
    <property type="entry name" value="OB_NTP_bind"/>
    <property type="match status" value="1"/>
</dbReference>
<dbReference type="Pfam" id="PF00270">
    <property type="entry name" value="DEAD"/>
    <property type="match status" value="1"/>
</dbReference>
<dbReference type="Proteomes" id="UP000481339">
    <property type="component" value="Unassembled WGS sequence"/>
</dbReference>
<dbReference type="InterPro" id="IPR010222">
    <property type="entry name" value="RNA_helicase_HrpA"/>
</dbReference>
<dbReference type="InterPro" id="IPR007502">
    <property type="entry name" value="Helicase-assoc_dom"/>
</dbReference>
<dbReference type="Gene3D" id="3.40.50.300">
    <property type="entry name" value="P-loop containing nucleotide triphosphate hydrolases"/>
    <property type="match status" value="2"/>
</dbReference>
<dbReference type="FunFam" id="1.20.120.1080:FF:000005">
    <property type="entry name" value="ATP-dependent helicase HrpA"/>
    <property type="match status" value="1"/>
</dbReference>
<dbReference type="GO" id="GO:0016787">
    <property type="term" value="F:hydrolase activity"/>
    <property type="evidence" value="ECO:0007669"/>
    <property type="project" value="UniProtKB-KW"/>
</dbReference>
<dbReference type="PANTHER" id="PTHR18934">
    <property type="entry name" value="ATP-DEPENDENT RNA HELICASE"/>
    <property type="match status" value="1"/>
</dbReference>
<dbReference type="EC" id="3.6.4.13" evidence="9"/>
<evidence type="ECO:0000256" key="6">
    <source>
        <dbReference type="SAM" id="MobiDB-lite"/>
    </source>
</evidence>